<feature type="region of interest" description="Disordered" evidence="4">
    <location>
        <begin position="72"/>
        <end position="93"/>
    </location>
</feature>
<name>A0AAN6NY27_9PEZI</name>
<feature type="compositionally biased region" description="Polar residues" evidence="4">
    <location>
        <begin position="332"/>
        <end position="345"/>
    </location>
</feature>
<dbReference type="GO" id="GO:0003677">
    <property type="term" value="F:DNA binding"/>
    <property type="evidence" value="ECO:0007669"/>
    <property type="project" value="UniProtKB-UniRule"/>
</dbReference>
<feature type="compositionally biased region" description="Polar residues" evidence="4">
    <location>
        <begin position="225"/>
        <end position="239"/>
    </location>
</feature>
<keyword evidence="8" id="KW-1185">Reference proteome</keyword>
<proteinExistence type="predicted"/>
<dbReference type="SMART" id="SM00454">
    <property type="entry name" value="SAM"/>
    <property type="match status" value="1"/>
</dbReference>
<dbReference type="PANTHER" id="PTHR46040">
    <property type="entry name" value="HIGH MOBILITY GROUP PROTEIN 2"/>
    <property type="match status" value="1"/>
</dbReference>
<keyword evidence="1 3" id="KW-0238">DNA-binding</keyword>
<feature type="compositionally biased region" description="Basic and acidic residues" evidence="4">
    <location>
        <begin position="318"/>
        <end position="331"/>
    </location>
</feature>
<feature type="compositionally biased region" description="Basic residues" evidence="4">
    <location>
        <begin position="558"/>
        <end position="572"/>
    </location>
</feature>
<dbReference type="PRINTS" id="PR00886">
    <property type="entry name" value="HIGHMOBLTY12"/>
</dbReference>
<dbReference type="GO" id="GO:0010468">
    <property type="term" value="P:regulation of gene expression"/>
    <property type="evidence" value="ECO:0007669"/>
    <property type="project" value="TreeGrafter"/>
</dbReference>
<evidence type="ECO:0000256" key="3">
    <source>
        <dbReference type="PROSITE-ProRule" id="PRU00267"/>
    </source>
</evidence>
<dbReference type="InterPro" id="IPR001660">
    <property type="entry name" value="SAM"/>
</dbReference>
<dbReference type="PROSITE" id="PS50118">
    <property type="entry name" value="HMG_BOX_2"/>
    <property type="match status" value="1"/>
</dbReference>
<organism evidence="7 8">
    <name type="scientific">Pseudoneurospora amorphoporcata</name>
    <dbReference type="NCBI Taxonomy" id="241081"/>
    <lineage>
        <taxon>Eukaryota</taxon>
        <taxon>Fungi</taxon>
        <taxon>Dikarya</taxon>
        <taxon>Ascomycota</taxon>
        <taxon>Pezizomycotina</taxon>
        <taxon>Sordariomycetes</taxon>
        <taxon>Sordariomycetidae</taxon>
        <taxon>Sordariales</taxon>
        <taxon>Sordariaceae</taxon>
        <taxon>Pseudoneurospora</taxon>
    </lineage>
</organism>
<dbReference type="SUPFAM" id="SSF47095">
    <property type="entry name" value="HMG-box"/>
    <property type="match status" value="1"/>
</dbReference>
<evidence type="ECO:0000256" key="1">
    <source>
        <dbReference type="ARBA" id="ARBA00023125"/>
    </source>
</evidence>
<dbReference type="Gene3D" id="1.10.150.50">
    <property type="entry name" value="Transcription Factor, Ets-1"/>
    <property type="match status" value="1"/>
</dbReference>
<feature type="domain" description="SAM" evidence="5">
    <location>
        <begin position="1"/>
        <end position="45"/>
    </location>
</feature>
<reference evidence="7" key="1">
    <citation type="journal article" date="2023" name="Mol. Phylogenet. Evol.">
        <title>Genome-scale phylogeny and comparative genomics of the fungal order Sordariales.</title>
        <authorList>
            <person name="Hensen N."/>
            <person name="Bonometti L."/>
            <person name="Westerberg I."/>
            <person name="Brannstrom I.O."/>
            <person name="Guillou S."/>
            <person name="Cros-Aarteil S."/>
            <person name="Calhoun S."/>
            <person name="Haridas S."/>
            <person name="Kuo A."/>
            <person name="Mondo S."/>
            <person name="Pangilinan J."/>
            <person name="Riley R."/>
            <person name="LaButti K."/>
            <person name="Andreopoulos B."/>
            <person name="Lipzen A."/>
            <person name="Chen C."/>
            <person name="Yan M."/>
            <person name="Daum C."/>
            <person name="Ng V."/>
            <person name="Clum A."/>
            <person name="Steindorff A."/>
            <person name="Ohm R.A."/>
            <person name="Martin F."/>
            <person name="Silar P."/>
            <person name="Natvig D.O."/>
            <person name="Lalanne C."/>
            <person name="Gautier V."/>
            <person name="Ament-Velasquez S.L."/>
            <person name="Kruys A."/>
            <person name="Hutchinson M.I."/>
            <person name="Powell A.J."/>
            <person name="Barry K."/>
            <person name="Miller A.N."/>
            <person name="Grigoriev I.V."/>
            <person name="Debuchy R."/>
            <person name="Gladieux P."/>
            <person name="Hiltunen Thoren M."/>
            <person name="Johannesson H."/>
        </authorList>
    </citation>
    <scope>NUCLEOTIDE SEQUENCE</scope>
    <source>
        <strain evidence="7">CBS 626.80</strain>
    </source>
</reference>
<dbReference type="SUPFAM" id="SSF47769">
    <property type="entry name" value="SAM/Pointed domain"/>
    <property type="match status" value="1"/>
</dbReference>
<dbReference type="InterPro" id="IPR051965">
    <property type="entry name" value="ChromReg_NeuronalGeneExpr"/>
</dbReference>
<dbReference type="InterPro" id="IPR013761">
    <property type="entry name" value="SAM/pointed_sf"/>
</dbReference>
<dbReference type="Pfam" id="PF00536">
    <property type="entry name" value="SAM_1"/>
    <property type="match status" value="1"/>
</dbReference>
<evidence type="ECO:0000259" key="6">
    <source>
        <dbReference type="PROSITE" id="PS50118"/>
    </source>
</evidence>
<feature type="DNA-binding region" description="HMG box" evidence="3">
    <location>
        <begin position="121"/>
        <end position="187"/>
    </location>
</feature>
<evidence type="ECO:0000256" key="4">
    <source>
        <dbReference type="SAM" id="MobiDB-lite"/>
    </source>
</evidence>
<keyword evidence="2 3" id="KW-0539">Nucleus</keyword>
<dbReference type="GO" id="GO:0005634">
    <property type="term" value="C:nucleus"/>
    <property type="evidence" value="ECO:0007669"/>
    <property type="project" value="UniProtKB-UniRule"/>
</dbReference>
<accession>A0AAN6NY27</accession>
<feature type="compositionally biased region" description="Basic and acidic residues" evidence="4">
    <location>
        <begin position="211"/>
        <end position="221"/>
    </location>
</feature>
<dbReference type="Pfam" id="PF00505">
    <property type="entry name" value="HMG_box"/>
    <property type="match status" value="1"/>
</dbReference>
<feature type="compositionally biased region" description="Low complexity" evidence="4">
    <location>
        <begin position="401"/>
        <end position="414"/>
    </location>
</feature>
<dbReference type="EMBL" id="MU859109">
    <property type="protein sequence ID" value="KAK3953218.1"/>
    <property type="molecule type" value="Genomic_DNA"/>
</dbReference>
<gene>
    <name evidence="7" type="ORF">QBC32DRAFT_123153</name>
</gene>
<dbReference type="PROSITE" id="PS50105">
    <property type="entry name" value="SAM_DOMAIN"/>
    <property type="match status" value="1"/>
</dbReference>
<feature type="compositionally biased region" description="Polar residues" evidence="4">
    <location>
        <begin position="360"/>
        <end position="378"/>
    </location>
</feature>
<dbReference type="SMART" id="SM00398">
    <property type="entry name" value="HMG"/>
    <property type="match status" value="1"/>
</dbReference>
<evidence type="ECO:0000313" key="7">
    <source>
        <dbReference type="EMBL" id="KAK3953218.1"/>
    </source>
</evidence>
<dbReference type="Gene3D" id="1.10.30.10">
    <property type="entry name" value="High mobility group box domain"/>
    <property type="match status" value="1"/>
</dbReference>
<reference evidence="7" key="2">
    <citation type="submission" date="2023-06" db="EMBL/GenBank/DDBJ databases">
        <authorList>
            <consortium name="Lawrence Berkeley National Laboratory"/>
            <person name="Mondo S.J."/>
            <person name="Hensen N."/>
            <person name="Bonometti L."/>
            <person name="Westerberg I."/>
            <person name="Brannstrom I.O."/>
            <person name="Guillou S."/>
            <person name="Cros-Aarteil S."/>
            <person name="Calhoun S."/>
            <person name="Haridas S."/>
            <person name="Kuo A."/>
            <person name="Pangilinan J."/>
            <person name="Riley R."/>
            <person name="Labutti K."/>
            <person name="Andreopoulos B."/>
            <person name="Lipzen A."/>
            <person name="Chen C."/>
            <person name="Yanf M."/>
            <person name="Daum C."/>
            <person name="Ng V."/>
            <person name="Clum A."/>
            <person name="Steindorff A."/>
            <person name="Ohm R."/>
            <person name="Martin F."/>
            <person name="Silar P."/>
            <person name="Natvig D."/>
            <person name="Lalanne C."/>
            <person name="Gautier V."/>
            <person name="Ament-Velasquez S.L."/>
            <person name="Kruys A."/>
            <person name="Hutchinson M.I."/>
            <person name="Powell A.J."/>
            <person name="Barry K."/>
            <person name="Miller A.N."/>
            <person name="Grigoriev I.V."/>
            <person name="Debuchy R."/>
            <person name="Gladieux P."/>
            <person name="Thoren M.H."/>
            <person name="Johannesson H."/>
        </authorList>
    </citation>
    <scope>NUCLEOTIDE SEQUENCE</scope>
    <source>
        <strain evidence="7">CBS 626.80</strain>
    </source>
</reference>
<protein>
    <recommendedName>
        <fullName evidence="9">HMG box domain-containing protein</fullName>
    </recommendedName>
</protein>
<evidence type="ECO:0000313" key="8">
    <source>
        <dbReference type="Proteomes" id="UP001303222"/>
    </source>
</evidence>
<feature type="region of interest" description="Disordered" evidence="4">
    <location>
        <begin position="206"/>
        <end position="481"/>
    </location>
</feature>
<feature type="compositionally biased region" description="Basic and acidic residues" evidence="4">
    <location>
        <begin position="281"/>
        <end position="300"/>
    </location>
</feature>
<feature type="region of interest" description="Disordered" evidence="4">
    <location>
        <begin position="536"/>
        <end position="607"/>
    </location>
</feature>
<feature type="compositionally biased region" description="Polar residues" evidence="4">
    <location>
        <begin position="301"/>
        <end position="312"/>
    </location>
</feature>
<dbReference type="InterPro" id="IPR009071">
    <property type="entry name" value="HMG_box_dom"/>
</dbReference>
<feature type="domain" description="HMG box" evidence="6">
    <location>
        <begin position="121"/>
        <end position="187"/>
    </location>
</feature>
<dbReference type="PANTHER" id="PTHR46040:SF3">
    <property type="entry name" value="HIGH MOBILITY GROUP PROTEIN 2"/>
    <property type="match status" value="1"/>
</dbReference>
<comment type="caution">
    <text evidence="7">The sequence shown here is derived from an EMBL/GenBank/DDBJ whole genome shotgun (WGS) entry which is preliminary data.</text>
</comment>
<evidence type="ECO:0000259" key="5">
    <source>
        <dbReference type="PROSITE" id="PS50105"/>
    </source>
</evidence>
<dbReference type="AlphaFoldDB" id="A0AAN6NY27"/>
<evidence type="ECO:0008006" key="9">
    <source>
        <dbReference type="Google" id="ProtNLM"/>
    </source>
</evidence>
<dbReference type="InterPro" id="IPR036910">
    <property type="entry name" value="HMG_box_dom_sf"/>
</dbReference>
<sequence length="607" mass="66607">MAQQLAAIFGELGISQYLEAFVEQGFDSWETILDITESDLDVLGVKLGHRRKLQRRIANHRGLAPDASLAPLAQPSIEDSRPSETVVPRAEPPNFELREPGTVIVTKRKYRRHPKADENAPERPPSAYVLFSNKMREDLKGRNLSFTEIAKLVGENWQNLTPAEKEPYESKAQAYKEKYHAELAEYKKTPQYQKYTQYLSDFKAKHSLPSQDKDSSKRVKLSESGGPNSAAATPTRTCRSGSGGSDSLNGNEPPPSREQRISSIVSTTDSHHSAALSPASYHDDSMHSPRTIHADRRSPEQRSPTAFNTNARNYPLPDRTETGRPDEHRQEQPLSTPQSQQNLPSFSDVFDSHRFMPGGPQQTNDSSSYFPRGSLTNSPGPPPGLVGGDRGYPHALKKEQSSAGSISSASTASSYGYPRTPTDGPLPIQALLSSSSSHSYNDAGQPHHPYPTGPLPVHQKQPQQQTSMPAGQQPPALASLPTTDGMLWRKLPSLSREAADEAVVGYHRALSLAHAPPAITNAAATKVAHSASHSISAVYGIPPPPPRQMGPGPVQHQQQKHQHQQQYQHHHQQQQPQQDRKPEGGNPNLDGMSALLKAGEIVDRRTH</sequence>
<feature type="compositionally biased region" description="Polar residues" evidence="4">
    <location>
        <begin position="460"/>
        <end position="470"/>
    </location>
</feature>
<dbReference type="Proteomes" id="UP001303222">
    <property type="component" value="Unassembled WGS sequence"/>
</dbReference>
<evidence type="ECO:0000256" key="2">
    <source>
        <dbReference type="ARBA" id="ARBA00023242"/>
    </source>
</evidence>